<evidence type="ECO:0000259" key="3">
    <source>
        <dbReference type="Pfam" id="PF07859"/>
    </source>
</evidence>
<dbReference type="SUPFAM" id="SSF53474">
    <property type="entry name" value="alpha/beta-Hydrolases"/>
    <property type="match status" value="1"/>
</dbReference>
<evidence type="ECO:0000256" key="2">
    <source>
        <dbReference type="ARBA" id="ARBA00022801"/>
    </source>
</evidence>
<dbReference type="Proteomes" id="UP000243232">
    <property type="component" value="Chromosome I"/>
</dbReference>
<evidence type="ECO:0000313" key="5">
    <source>
        <dbReference type="Proteomes" id="UP000243232"/>
    </source>
</evidence>
<dbReference type="Pfam" id="PF07859">
    <property type="entry name" value="Abhydrolase_3"/>
    <property type="match status" value="1"/>
</dbReference>
<dbReference type="OrthoDB" id="9806180at2"/>
<dbReference type="RefSeq" id="WP_090196905.1">
    <property type="nucleotide sequence ID" value="NZ_LT629785.1"/>
</dbReference>
<evidence type="ECO:0000256" key="1">
    <source>
        <dbReference type="ARBA" id="ARBA00010515"/>
    </source>
</evidence>
<gene>
    <name evidence="4" type="ORF">SAMN05216296_2945</name>
</gene>
<dbReference type="InterPro" id="IPR050300">
    <property type="entry name" value="GDXG_lipolytic_enzyme"/>
</dbReference>
<keyword evidence="5" id="KW-1185">Reference proteome</keyword>
<dbReference type="InterPro" id="IPR029058">
    <property type="entry name" value="AB_hydrolase_fold"/>
</dbReference>
<dbReference type="InterPro" id="IPR013094">
    <property type="entry name" value="AB_hydrolase_3"/>
</dbReference>
<feature type="domain" description="Alpha/beta hydrolase fold-3" evidence="3">
    <location>
        <begin position="93"/>
        <end position="295"/>
    </location>
</feature>
<dbReference type="PANTHER" id="PTHR48081:SF30">
    <property type="entry name" value="ACETYL-HYDROLASE LIPR-RELATED"/>
    <property type="match status" value="1"/>
</dbReference>
<comment type="similarity">
    <text evidence="1">Belongs to the 'GDXG' lipolytic enzyme family.</text>
</comment>
<evidence type="ECO:0000313" key="4">
    <source>
        <dbReference type="EMBL" id="SDU30154.1"/>
    </source>
</evidence>
<protein>
    <submittedName>
        <fullName evidence="4">Acetyl esterase/lipase</fullName>
    </submittedName>
</protein>
<dbReference type="STRING" id="364197.SAMN05216296_2945"/>
<keyword evidence="2" id="KW-0378">Hydrolase</keyword>
<dbReference type="AlphaFoldDB" id="A0A1H2HE88"/>
<dbReference type="PANTHER" id="PTHR48081">
    <property type="entry name" value="AB HYDROLASE SUPERFAMILY PROTEIN C4A8.06C"/>
    <property type="match status" value="1"/>
</dbReference>
<accession>A0A1H2HE88</accession>
<dbReference type="Gene3D" id="3.40.50.1820">
    <property type="entry name" value="alpha/beta hydrolase"/>
    <property type="match status" value="1"/>
</dbReference>
<dbReference type="EMBL" id="LT629785">
    <property type="protein sequence ID" value="SDU30154.1"/>
    <property type="molecule type" value="Genomic_DNA"/>
</dbReference>
<reference evidence="5" key="1">
    <citation type="submission" date="2016-10" db="EMBL/GenBank/DDBJ databases">
        <authorList>
            <person name="Varghese N."/>
            <person name="Submissions S."/>
        </authorList>
    </citation>
    <scope>NUCLEOTIDE SEQUENCE [LARGE SCALE GENOMIC DNA]</scope>
    <source>
        <strain evidence="5">DSM 17875</strain>
    </source>
</reference>
<sequence>MSHKDNRQLPVYVERLKVAGGFWRRLFLQILFRLAAKGNLRLGMNIQKMRRQQEALDVRMTPADFSTRRRAAETDEFQAEWVEAPDLQPQRVILYLHGGAFMFRFPRTHARLAGDWCKALNARALMVDYRLAPEHRWPAGIDDCHAAYRWLLASGIQAENIVLAGDSAGGNLSLALLHRIKAAGEPMPACAVLLSPFVDFTLSSPSLCLNELRDPIFTARGIVAVRSYYAEPEQFLEPGLSPLFGDYRNFPPLLFQASDTEMLRDESLRAAARAHAAGVNVRVELWQGQLPHVFQAFHKLPQTKAAVARILAFIGQHTHWDNQP</sequence>
<name>A0A1H2HE88_9PSED</name>
<dbReference type="GO" id="GO:0004806">
    <property type="term" value="F:triacylglycerol lipase activity"/>
    <property type="evidence" value="ECO:0007669"/>
    <property type="project" value="TreeGrafter"/>
</dbReference>
<organism evidence="4 5">
    <name type="scientific">Pseudomonas pohangensis</name>
    <dbReference type="NCBI Taxonomy" id="364197"/>
    <lineage>
        <taxon>Bacteria</taxon>
        <taxon>Pseudomonadati</taxon>
        <taxon>Pseudomonadota</taxon>
        <taxon>Gammaproteobacteria</taxon>
        <taxon>Pseudomonadales</taxon>
        <taxon>Pseudomonadaceae</taxon>
        <taxon>Pseudomonas</taxon>
    </lineage>
</organism>
<proteinExistence type="inferred from homology"/>